<dbReference type="Pfam" id="PF13238">
    <property type="entry name" value="AAA_18"/>
    <property type="match status" value="1"/>
</dbReference>
<evidence type="ECO:0000313" key="2">
    <source>
        <dbReference type="Proteomes" id="UP000176996"/>
    </source>
</evidence>
<dbReference type="SUPFAM" id="SSF52540">
    <property type="entry name" value="P-loop containing nucleoside triphosphate hydrolases"/>
    <property type="match status" value="1"/>
</dbReference>
<name>A0A1F6BSY2_9BACT</name>
<dbReference type="Proteomes" id="UP000176996">
    <property type="component" value="Unassembled WGS sequence"/>
</dbReference>
<dbReference type="STRING" id="1798471.A3A21_01500"/>
<dbReference type="EMBL" id="MFKK01000034">
    <property type="protein sequence ID" value="OGG40069.1"/>
    <property type="molecule type" value="Genomic_DNA"/>
</dbReference>
<accession>A0A1F6BSY2</accession>
<organism evidence="1 2">
    <name type="scientific">Candidatus Jorgensenbacteria bacterium RIFCSPLOWO2_01_FULL_45_25b</name>
    <dbReference type="NCBI Taxonomy" id="1798471"/>
    <lineage>
        <taxon>Bacteria</taxon>
        <taxon>Candidatus Joergenseniibacteriota</taxon>
    </lineage>
</organism>
<sequence>MDTKTTIILLYGLPGVGKQTVGEELEKLTGLPLLNNHLVLDIVQKFIPKEFPEGKGVEKGFRIDLLNGVLKTKLKGMIITFTGGSSGAEEFIKECVACAETHNGAIHLVELQCSMDELVKRIKEPSRLLHTKISTEEELQEFLEQPNAKASASRPATIIDNSNLPPKDCAALIAQKLQL</sequence>
<dbReference type="Gene3D" id="3.40.50.300">
    <property type="entry name" value="P-loop containing nucleotide triphosphate hydrolases"/>
    <property type="match status" value="1"/>
</dbReference>
<dbReference type="AlphaFoldDB" id="A0A1F6BSY2"/>
<protein>
    <recommendedName>
        <fullName evidence="3">Shikimate kinase</fullName>
    </recommendedName>
</protein>
<evidence type="ECO:0008006" key="3">
    <source>
        <dbReference type="Google" id="ProtNLM"/>
    </source>
</evidence>
<gene>
    <name evidence="1" type="ORF">A3A21_01500</name>
</gene>
<dbReference type="InterPro" id="IPR027417">
    <property type="entry name" value="P-loop_NTPase"/>
</dbReference>
<reference evidence="1 2" key="1">
    <citation type="journal article" date="2016" name="Nat. Commun.">
        <title>Thousands of microbial genomes shed light on interconnected biogeochemical processes in an aquifer system.</title>
        <authorList>
            <person name="Anantharaman K."/>
            <person name="Brown C.T."/>
            <person name="Hug L.A."/>
            <person name="Sharon I."/>
            <person name="Castelle C.J."/>
            <person name="Probst A.J."/>
            <person name="Thomas B.C."/>
            <person name="Singh A."/>
            <person name="Wilkins M.J."/>
            <person name="Karaoz U."/>
            <person name="Brodie E.L."/>
            <person name="Williams K.H."/>
            <person name="Hubbard S.S."/>
            <person name="Banfield J.F."/>
        </authorList>
    </citation>
    <scope>NUCLEOTIDE SEQUENCE [LARGE SCALE GENOMIC DNA]</scope>
</reference>
<evidence type="ECO:0000313" key="1">
    <source>
        <dbReference type="EMBL" id="OGG40069.1"/>
    </source>
</evidence>
<comment type="caution">
    <text evidence="1">The sequence shown here is derived from an EMBL/GenBank/DDBJ whole genome shotgun (WGS) entry which is preliminary data.</text>
</comment>
<proteinExistence type="predicted"/>